<dbReference type="GO" id="GO:0016020">
    <property type="term" value="C:membrane"/>
    <property type="evidence" value="ECO:0007669"/>
    <property type="project" value="UniProtKB-SubCell"/>
</dbReference>
<keyword evidence="3 6" id="KW-0812">Transmembrane</keyword>
<accession>A0A8J2R246</accession>
<comment type="similarity">
    <text evidence="2">Belongs to the NIPA family.</text>
</comment>
<evidence type="ECO:0000256" key="5">
    <source>
        <dbReference type="ARBA" id="ARBA00023136"/>
    </source>
</evidence>
<dbReference type="Pfam" id="PF05653">
    <property type="entry name" value="Mg_trans_NIPA"/>
    <property type="match status" value="1"/>
</dbReference>
<protein>
    <submittedName>
        <fullName evidence="7">(African queen) hypothetical protein</fullName>
    </submittedName>
</protein>
<keyword evidence="5 6" id="KW-0472">Membrane</keyword>
<evidence type="ECO:0000256" key="3">
    <source>
        <dbReference type="ARBA" id="ARBA00022692"/>
    </source>
</evidence>
<proteinExistence type="inferred from homology"/>
<dbReference type="Proteomes" id="UP000789524">
    <property type="component" value="Unassembled WGS sequence"/>
</dbReference>
<evidence type="ECO:0000256" key="1">
    <source>
        <dbReference type="ARBA" id="ARBA00004141"/>
    </source>
</evidence>
<dbReference type="SUPFAM" id="SSF103481">
    <property type="entry name" value="Multidrug resistance efflux transporter EmrE"/>
    <property type="match status" value="1"/>
</dbReference>
<evidence type="ECO:0000256" key="4">
    <source>
        <dbReference type="ARBA" id="ARBA00022989"/>
    </source>
</evidence>
<sequence>MNAQGNIRASAGGYGYLKQWLWWLGLITMGAGEAANLIAYAFAPAALVTPLGALSVLVAAVLSSKLLNEKLYFLGKV</sequence>
<feature type="transmembrane region" description="Helical" evidence="6">
    <location>
        <begin position="20"/>
        <end position="42"/>
    </location>
</feature>
<dbReference type="OrthoDB" id="6428174at2759"/>
<comment type="subcellular location">
    <subcellularLocation>
        <location evidence="1">Membrane</location>
        <topology evidence="1">Multi-pass membrane protein</topology>
    </subcellularLocation>
</comment>
<keyword evidence="8" id="KW-1185">Reference proteome</keyword>
<reference evidence="7" key="1">
    <citation type="submission" date="2021-09" db="EMBL/GenBank/DDBJ databases">
        <authorList>
            <person name="Martin H S."/>
        </authorList>
    </citation>
    <scope>NUCLEOTIDE SEQUENCE</scope>
</reference>
<evidence type="ECO:0000256" key="2">
    <source>
        <dbReference type="ARBA" id="ARBA00007230"/>
    </source>
</evidence>
<comment type="caution">
    <text evidence="7">The sequence shown here is derived from an EMBL/GenBank/DDBJ whole genome shotgun (WGS) entry which is preliminary data.</text>
</comment>
<dbReference type="InterPro" id="IPR008521">
    <property type="entry name" value="Mg_trans_NIPA"/>
</dbReference>
<evidence type="ECO:0000313" key="7">
    <source>
        <dbReference type="EMBL" id="CAG9578872.1"/>
    </source>
</evidence>
<organism evidence="7 8">
    <name type="scientific">Danaus chrysippus</name>
    <name type="common">African queen</name>
    <dbReference type="NCBI Taxonomy" id="151541"/>
    <lineage>
        <taxon>Eukaryota</taxon>
        <taxon>Metazoa</taxon>
        <taxon>Ecdysozoa</taxon>
        <taxon>Arthropoda</taxon>
        <taxon>Hexapoda</taxon>
        <taxon>Insecta</taxon>
        <taxon>Pterygota</taxon>
        <taxon>Neoptera</taxon>
        <taxon>Endopterygota</taxon>
        <taxon>Lepidoptera</taxon>
        <taxon>Glossata</taxon>
        <taxon>Ditrysia</taxon>
        <taxon>Papilionoidea</taxon>
        <taxon>Nymphalidae</taxon>
        <taxon>Danainae</taxon>
        <taxon>Danaini</taxon>
        <taxon>Danaina</taxon>
        <taxon>Danaus</taxon>
        <taxon>Anosia</taxon>
    </lineage>
</organism>
<feature type="transmembrane region" description="Helical" evidence="6">
    <location>
        <begin position="48"/>
        <end position="67"/>
    </location>
</feature>
<dbReference type="GO" id="GO:0015095">
    <property type="term" value="F:magnesium ion transmembrane transporter activity"/>
    <property type="evidence" value="ECO:0007669"/>
    <property type="project" value="InterPro"/>
</dbReference>
<gene>
    <name evidence="7" type="ORF">DCHRY22_LOCUS12897</name>
</gene>
<dbReference type="EMBL" id="CAKASE010000078">
    <property type="protein sequence ID" value="CAG9578872.1"/>
    <property type="molecule type" value="Genomic_DNA"/>
</dbReference>
<dbReference type="PANTHER" id="PTHR12570">
    <property type="match status" value="1"/>
</dbReference>
<dbReference type="InterPro" id="IPR037185">
    <property type="entry name" value="EmrE-like"/>
</dbReference>
<name>A0A8J2R246_9NEOP</name>
<dbReference type="AlphaFoldDB" id="A0A8J2R246"/>
<evidence type="ECO:0000256" key="6">
    <source>
        <dbReference type="SAM" id="Phobius"/>
    </source>
</evidence>
<dbReference type="PANTHER" id="PTHR12570:SF92">
    <property type="entry name" value="SPICHTHYIN, ISOFORM B"/>
    <property type="match status" value="1"/>
</dbReference>
<keyword evidence="4 6" id="KW-1133">Transmembrane helix</keyword>
<evidence type="ECO:0000313" key="8">
    <source>
        <dbReference type="Proteomes" id="UP000789524"/>
    </source>
</evidence>